<evidence type="ECO:0000256" key="2">
    <source>
        <dbReference type="SAM" id="MobiDB-lite"/>
    </source>
</evidence>
<dbReference type="Gene3D" id="3.40.50.12370">
    <property type="match status" value="1"/>
</dbReference>
<comment type="caution">
    <text evidence="4">The sequence shown here is derived from an EMBL/GenBank/DDBJ whole genome shotgun (WGS) entry which is preliminary data.</text>
</comment>
<dbReference type="CDD" id="cd00293">
    <property type="entry name" value="USP-like"/>
    <property type="match status" value="1"/>
</dbReference>
<dbReference type="PANTHER" id="PTHR46268:SF15">
    <property type="entry name" value="UNIVERSAL STRESS PROTEIN HP_0031"/>
    <property type="match status" value="1"/>
</dbReference>
<dbReference type="RefSeq" id="WP_224039312.1">
    <property type="nucleotide sequence ID" value="NZ_CAJZAH010000001.1"/>
</dbReference>
<dbReference type="Proteomes" id="UP000721236">
    <property type="component" value="Unassembled WGS sequence"/>
</dbReference>
<feature type="domain" description="UspA" evidence="3">
    <location>
        <begin position="152"/>
        <end position="281"/>
    </location>
</feature>
<protein>
    <recommendedName>
        <fullName evidence="3">UspA domain-containing protein</fullName>
    </recommendedName>
</protein>
<evidence type="ECO:0000313" key="4">
    <source>
        <dbReference type="EMBL" id="CAG9166566.1"/>
    </source>
</evidence>
<dbReference type="SUPFAM" id="SSF52402">
    <property type="entry name" value="Adenine nucleotide alpha hydrolases-like"/>
    <property type="match status" value="2"/>
</dbReference>
<dbReference type="InterPro" id="IPR006015">
    <property type="entry name" value="Universal_stress_UspA"/>
</dbReference>
<keyword evidence="5" id="KW-1185">Reference proteome</keyword>
<comment type="similarity">
    <text evidence="1">Belongs to the universal stress protein A family.</text>
</comment>
<dbReference type="EMBL" id="CAJZAH010000001">
    <property type="protein sequence ID" value="CAG9166566.1"/>
    <property type="molecule type" value="Genomic_DNA"/>
</dbReference>
<dbReference type="InterPro" id="IPR006016">
    <property type="entry name" value="UspA"/>
</dbReference>
<evidence type="ECO:0000259" key="3">
    <source>
        <dbReference type="Pfam" id="PF00582"/>
    </source>
</evidence>
<evidence type="ECO:0000256" key="1">
    <source>
        <dbReference type="ARBA" id="ARBA00008791"/>
    </source>
</evidence>
<feature type="compositionally biased region" description="Basic and acidic residues" evidence="2">
    <location>
        <begin position="49"/>
        <end position="65"/>
    </location>
</feature>
<accession>A0ABM8WGS6</accession>
<feature type="region of interest" description="Disordered" evidence="2">
    <location>
        <begin position="42"/>
        <end position="65"/>
    </location>
</feature>
<evidence type="ECO:0000313" key="5">
    <source>
        <dbReference type="Proteomes" id="UP000721236"/>
    </source>
</evidence>
<dbReference type="PRINTS" id="PR01438">
    <property type="entry name" value="UNVRSLSTRESS"/>
</dbReference>
<sequence length="284" mass="30929">MPYRTIMLLLDARREAYHRLAIAAQLAVRHDALLIGMLAQPPLPPARDGTSHDASEQARRDREEDAEVMRHAFNGETEHLPIATQWHRCAGDPLAIAEGEARLADLLVVGQQDQGDAQMAVPKGFVEAMIMGSGRPVLVIPAHGWFATVGTRVLVAWNGSREAARALHDALPLLQQAKSVMLVSCAESRPDAAVVAHRTDGRPTSMARYPQEWLQRQGIRAGTIPLAYLDGGDVGERLLSLAADENMDLIVAGAYGHSRVREQVLGGVTRTLLRSMTVPVLFSH</sequence>
<name>A0ABM8WGS6_9BURK</name>
<proteinExistence type="inferred from homology"/>
<reference evidence="4 5" key="1">
    <citation type="submission" date="2021-08" db="EMBL/GenBank/DDBJ databases">
        <authorList>
            <person name="Peeters C."/>
        </authorList>
    </citation>
    <scope>NUCLEOTIDE SEQUENCE [LARGE SCALE GENOMIC DNA]</scope>
    <source>
        <strain evidence="4 5">LMG 21510</strain>
    </source>
</reference>
<organism evidence="4 5">
    <name type="scientific">Cupriavidus respiraculi</name>
    <dbReference type="NCBI Taxonomy" id="195930"/>
    <lineage>
        <taxon>Bacteria</taxon>
        <taxon>Pseudomonadati</taxon>
        <taxon>Pseudomonadota</taxon>
        <taxon>Betaproteobacteria</taxon>
        <taxon>Burkholderiales</taxon>
        <taxon>Burkholderiaceae</taxon>
        <taxon>Cupriavidus</taxon>
    </lineage>
</organism>
<dbReference type="PANTHER" id="PTHR46268">
    <property type="entry name" value="STRESS RESPONSE PROTEIN NHAX"/>
    <property type="match status" value="1"/>
</dbReference>
<dbReference type="Pfam" id="PF00582">
    <property type="entry name" value="Usp"/>
    <property type="match status" value="1"/>
</dbReference>
<gene>
    <name evidence="4" type="ORF">LMG21510_00433</name>
</gene>